<feature type="transmembrane region" description="Helical" evidence="10">
    <location>
        <begin position="240"/>
        <end position="263"/>
    </location>
</feature>
<dbReference type="InterPro" id="IPR018456">
    <property type="entry name" value="PTR2_symporter_CS"/>
</dbReference>
<protein>
    <recommendedName>
        <fullName evidence="9">Di-/tripeptide transporter</fullName>
    </recommendedName>
</protein>
<feature type="transmembrane region" description="Helical" evidence="10">
    <location>
        <begin position="67"/>
        <end position="87"/>
    </location>
</feature>
<proteinExistence type="inferred from homology"/>
<dbReference type="InterPro" id="IPR005279">
    <property type="entry name" value="Dipep/tripep_permease"/>
</dbReference>
<evidence type="ECO:0000256" key="2">
    <source>
        <dbReference type="ARBA" id="ARBA00005982"/>
    </source>
</evidence>
<evidence type="ECO:0000256" key="6">
    <source>
        <dbReference type="ARBA" id="ARBA00022989"/>
    </source>
</evidence>
<evidence type="ECO:0000256" key="1">
    <source>
        <dbReference type="ARBA" id="ARBA00004651"/>
    </source>
</evidence>
<dbReference type="Proteomes" id="UP000094714">
    <property type="component" value="Chromosome"/>
</dbReference>
<evidence type="ECO:0000256" key="4">
    <source>
        <dbReference type="ARBA" id="ARBA00022475"/>
    </source>
</evidence>
<dbReference type="GO" id="GO:0042937">
    <property type="term" value="F:tripeptide transmembrane transporter activity"/>
    <property type="evidence" value="ECO:0007669"/>
    <property type="project" value="UniProtKB-ARBA"/>
</dbReference>
<dbReference type="PROSITE" id="PS01022">
    <property type="entry name" value="PTR2_1"/>
    <property type="match status" value="1"/>
</dbReference>
<dbReference type="GO" id="GO:0015333">
    <property type="term" value="F:peptide:proton symporter activity"/>
    <property type="evidence" value="ECO:0007669"/>
    <property type="project" value="UniProtKB-ARBA"/>
</dbReference>
<dbReference type="InterPro" id="IPR000109">
    <property type="entry name" value="POT_fam"/>
</dbReference>
<comment type="subcellular location">
    <subcellularLocation>
        <location evidence="1">Cell membrane</location>
        <topology evidence="1">Multi-pass membrane protein</topology>
    </subcellularLocation>
</comment>
<dbReference type="FunFam" id="1.20.1250.20:FF:000017">
    <property type="entry name" value="Dipeptide and tripeptide permease A"/>
    <property type="match status" value="1"/>
</dbReference>
<evidence type="ECO:0000256" key="9">
    <source>
        <dbReference type="ARBA" id="ARBA00069644"/>
    </source>
</evidence>
<organism evidence="11 12">
    <name type="scientific">Limosilactobacillus fermentum</name>
    <name type="common">Lactobacillus fermentum</name>
    <dbReference type="NCBI Taxonomy" id="1613"/>
    <lineage>
        <taxon>Bacteria</taxon>
        <taxon>Bacillati</taxon>
        <taxon>Bacillota</taxon>
        <taxon>Bacilli</taxon>
        <taxon>Lactobacillales</taxon>
        <taxon>Lactobacillaceae</taxon>
        <taxon>Limosilactobacillus</taxon>
    </lineage>
</organism>
<feature type="transmembrane region" description="Helical" evidence="10">
    <location>
        <begin position="157"/>
        <end position="177"/>
    </location>
</feature>
<dbReference type="SUPFAM" id="SSF103473">
    <property type="entry name" value="MFS general substrate transporter"/>
    <property type="match status" value="1"/>
</dbReference>
<evidence type="ECO:0000256" key="5">
    <source>
        <dbReference type="ARBA" id="ARBA00022692"/>
    </source>
</evidence>
<keyword evidence="3" id="KW-0813">Transport</keyword>
<feature type="transmembrane region" description="Helical" evidence="10">
    <location>
        <begin position="269"/>
        <end position="290"/>
    </location>
</feature>
<comment type="function">
    <text evidence="8">Proton-dependent uptake of di- or tri-peptides.</text>
</comment>
<accession>A0A1D7ZXN0</accession>
<dbReference type="Gene3D" id="1.20.1250.20">
    <property type="entry name" value="MFS general substrate transporter like domains"/>
    <property type="match status" value="1"/>
</dbReference>
<dbReference type="EMBL" id="CP017151">
    <property type="protein sequence ID" value="AOR74572.1"/>
    <property type="molecule type" value="Genomic_DNA"/>
</dbReference>
<dbReference type="AlphaFoldDB" id="A0A1D7ZXN0"/>
<dbReference type="Pfam" id="PF00854">
    <property type="entry name" value="PTR2"/>
    <property type="match status" value="1"/>
</dbReference>
<keyword evidence="6 10" id="KW-1133">Transmembrane helix</keyword>
<dbReference type="NCBIfam" id="TIGR00924">
    <property type="entry name" value="yjdL_sub1_fam"/>
    <property type="match status" value="1"/>
</dbReference>
<gene>
    <name evidence="11" type="ORF">LACFE_CDS1118</name>
</gene>
<evidence type="ECO:0000256" key="3">
    <source>
        <dbReference type="ARBA" id="ARBA00022448"/>
    </source>
</evidence>
<evidence type="ECO:0000313" key="12">
    <source>
        <dbReference type="Proteomes" id="UP000094714"/>
    </source>
</evidence>
<dbReference type="GO" id="GO:0005886">
    <property type="term" value="C:plasma membrane"/>
    <property type="evidence" value="ECO:0007669"/>
    <property type="project" value="UniProtKB-SubCell"/>
</dbReference>
<reference evidence="11 12" key="1">
    <citation type="submission" date="2016-09" db="EMBL/GenBank/DDBJ databases">
        <title>Genome Sequence of the Lactobacillus fermentum strain NCC2970 (CNCM I-5068).</title>
        <authorList>
            <person name="Barretto C."/>
            <person name="Ngom-Bru C."/>
            <person name="Genevaz A."/>
            <person name="Fournier C."/>
            <person name="Moine D."/>
            <person name="Kassam M."/>
            <person name="Iltis A."/>
            <person name="Sagory-Zalkind P."/>
            <person name="Faucherand G."/>
            <person name="Descombes P."/>
            <person name="Duboux S."/>
        </authorList>
    </citation>
    <scope>NUCLEOTIDE SEQUENCE [LARGE SCALE GENOMIC DNA]</scope>
    <source>
        <strain evidence="11 12">NCC2970</strain>
    </source>
</reference>
<feature type="transmembrane region" description="Helical" evidence="10">
    <location>
        <begin position="99"/>
        <end position="115"/>
    </location>
</feature>
<dbReference type="GO" id="GO:0071916">
    <property type="term" value="F:dipeptide transmembrane transporter activity"/>
    <property type="evidence" value="ECO:0007669"/>
    <property type="project" value="UniProtKB-ARBA"/>
</dbReference>
<feature type="transmembrane region" description="Helical" evidence="10">
    <location>
        <begin position="413"/>
        <end position="434"/>
    </location>
</feature>
<dbReference type="InterPro" id="IPR050171">
    <property type="entry name" value="MFS_Transporters"/>
</dbReference>
<feature type="transmembrane region" description="Helical" evidence="10">
    <location>
        <begin position="197"/>
        <end position="215"/>
    </location>
</feature>
<evidence type="ECO:0000256" key="8">
    <source>
        <dbReference type="ARBA" id="ARBA00059575"/>
    </source>
</evidence>
<dbReference type="PATRIC" id="fig|1613.112.peg.1174"/>
<comment type="similarity">
    <text evidence="2">Belongs to the major facilitator superfamily. Proton-dependent oligopeptide transporter (POT/PTR) (TC 2.A.17) family.</text>
</comment>
<name>A0A1D7ZXN0_LIMFE</name>
<evidence type="ECO:0000313" key="11">
    <source>
        <dbReference type="EMBL" id="AOR74572.1"/>
    </source>
</evidence>
<evidence type="ECO:0000256" key="7">
    <source>
        <dbReference type="ARBA" id="ARBA00023136"/>
    </source>
</evidence>
<keyword evidence="5 10" id="KW-0812">Transmembrane</keyword>
<dbReference type="InterPro" id="IPR036259">
    <property type="entry name" value="MFS_trans_sf"/>
</dbReference>
<sequence>MYKMGGKWMNKQKNTDTAFFGQPRGLSTLFFTEMWERFSYYGMRAILLFYMYFAVTKGGLGMDQTTAASIMSIYGSLVYLSGVVGGWLSDRVWGSRKTVFYGGILIMFGHIALSLPFGAPALYASILLIVCGTGLLKPNVSEMVGSLYLEDDKRRDAGFSMFVFGINLGAAVAPWAVPWAASGFGLNLFGSEQNFHAGFSLAAIGMFFGLLQYYFDGKKYLSKDSLYPDDPIDKESLRPIINWTIIGLVALAVILGLMAAMGQLNVTNVINLITFVAIILPIIYFIMMISSKKVTKVERSRVIAYVPLFVAAAIFWGIEESGSVVLALFAEQRTVLHIGGWHFAAANFQTLNPLFIMILTPFFVWLWDRWKNQPSAPGKFTAGLIIAGLSYVWMAIPGMVYGTDGRVSPFWLVGSWFIVEIAEMLISPIGLSVTTKLAPKAFKSQMMSMWFLANSAGQAVNAQIVKYYSSATEVPYFLAVGLVSIVFGIILFFFIKRIHGLMEGVD</sequence>
<feature type="transmembrane region" description="Helical" evidence="10">
    <location>
        <begin position="302"/>
        <end position="330"/>
    </location>
</feature>
<feature type="transmembrane region" description="Helical" evidence="10">
    <location>
        <begin position="380"/>
        <end position="401"/>
    </location>
</feature>
<feature type="transmembrane region" description="Helical" evidence="10">
    <location>
        <begin position="350"/>
        <end position="368"/>
    </location>
</feature>
<keyword evidence="7 10" id="KW-0472">Membrane</keyword>
<feature type="transmembrane region" description="Helical" evidence="10">
    <location>
        <begin position="38"/>
        <end position="55"/>
    </location>
</feature>
<dbReference type="GO" id="GO:0035443">
    <property type="term" value="P:tripeptide transmembrane transport"/>
    <property type="evidence" value="ECO:0007669"/>
    <property type="project" value="UniProtKB-ARBA"/>
</dbReference>
<dbReference type="PANTHER" id="PTHR23517">
    <property type="entry name" value="RESISTANCE PROTEIN MDTM, PUTATIVE-RELATED-RELATED"/>
    <property type="match status" value="1"/>
</dbReference>
<dbReference type="CDD" id="cd17346">
    <property type="entry name" value="MFS_DtpA_like"/>
    <property type="match status" value="1"/>
</dbReference>
<feature type="transmembrane region" description="Helical" evidence="10">
    <location>
        <begin position="476"/>
        <end position="495"/>
    </location>
</feature>
<keyword evidence="4" id="KW-1003">Cell membrane</keyword>
<dbReference type="PANTHER" id="PTHR23517:SF15">
    <property type="entry name" value="PROTON-DEPENDENT OLIGOPEPTIDE FAMILY TRANSPORT PROTEIN"/>
    <property type="match status" value="1"/>
</dbReference>
<evidence type="ECO:0000256" key="10">
    <source>
        <dbReference type="SAM" id="Phobius"/>
    </source>
</evidence>